<gene>
    <name evidence="2" type="ORF">BKA59DRAFT_458870</name>
</gene>
<proteinExistence type="predicted"/>
<keyword evidence="1" id="KW-0175">Coiled coil</keyword>
<keyword evidence="3" id="KW-1185">Reference proteome</keyword>
<reference evidence="2" key="1">
    <citation type="journal article" date="2021" name="Nat. Commun.">
        <title>Genetic determinants of endophytism in the Arabidopsis root mycobiome.</title>
        <authorList>
            <person name="Mesny F."/>
            <person name="Miyauchi S."/>
            <person name="Thiergart T."/>
            <person name="Pickel B."/>
            <person name="Atanasova L."/>
            <person name="Karlsson M."/>
            <person name="Huettel B."/>
            <person name="Barry K.W."/>
            <person name="Haridas S."/>
            <person name="Chen C."/>
            <person name="Bauer D."/>
            <person name="Andreopoulos W."/>
            <person name="Pangilinan J."/>
            <person name="LaButti K."/>
            <person name="Riley R."/>
            <person name="Lipzen A."/>
            <person name="Clum A."/>
            <person name="Drula E."/>
            <person name="Henrissat B."/>
            <person name="Kohler A."/>
            <person name="Grigoriev I.V."/>
            <person name="Martin F.M."/>
            <person name="Hacquard S."/>
        </authorList>
    </citation>
    <scope>NUCLEOTIDE SEQUENCE</scope>
    <source>
        <strain evidence="2">MPI-SDFR-AT-0068</strain>
    </source>
</reference>
<comment type="caution">
    <text evidence="2">The sequence shown here is derived from an EMBL/GenBank/DDBJ whole genome shotgun (WGS) entry which is preliminary data.</text>
</comment>
<protein>
    <submittedName>
        <fullName evidence="2">Uncharacterized protein</fullName>
    </submittedName>
</protein>
<evidence type="ECO:0000313" key="3">
    <source>
        <dbReference type="Proteomes" id="UP000813427"/>
    </source>
</evidence>
<dbReference type="EMBL" id="JAGPXF010000007">
    <property type="protein sequence ID" value="KAH7235300.1"/>
    <property type="molecule type" value="Genomic_DNA"/>
</dbReference>
<dbReference type="AlphaFoldDB" id="A0A8K0W6Z9"/>
<feature type="coiled-coil region" evidence="1">
    <location>
        <begin position="80"/>
        <end position="136"/>
    </location>
</feature>
<organism evidence="2 3">
    <name type="scientific">Fusarium tricinctum</name>
    <dbReference type="NCBI Taxonomy" id="61284"/>
    <lineage>
        <taxon>Eukaryota</taxon>
        <taxon>Fungi</taxon>
        <taxon>Dikarya</taxon>
        <taxon>Ascomycota</taxon>
        <taxon>Pezizomycotina</taxon>
        <taxon>Sordariomycetes</taxon>
        <taxon>Hypocreomycetidae</taxon>
        <taxon>Hypocreales</taxon>
        <taxon>Nectriaceae</taxon>
        <taxon>Fusarium</taxon>
        <taxon>Fusarium tricinctum species complex</taxon>
    </lineage>
</organism>
<evidence type="ECO:0000256" key="1">
    <source>
        <dbReference type="SAM" id="Coils"/>
    </source>
</evidence>
<accession>A0A8K0W6Z9</accession>
<sequence length="147" mass="16826">MQNTFDRIPCKYLLESVAGIQDTAVNRTPVGSSAMRKFLDNAVELTEILEMKDHGDIIRNIRFDIGKTIESLSRGEQEAEDQQEKKLKMIAEERKKLDEREAEVRKNKEKNKVECRKSAESEVKGVLEEAKKLYETTAFFAQLGKSS</sequence>
<name>A0A8K0W6Z9_9HYPO</name>
<evidence type="ECO:0000313" key="2">
    <source>
        <dbReference type="EMBL" id="KAH7235300.1"/>
    </source>
</evidence>
<dbReference type="OrthoDB" id="5324651at2759"/>
<dbReference type="Proteomes" id="UP000813427">
    <property type="component" value="Unassembled WGS sequence"/>
</dbReference>